<dbReference type="Pfam" id="PF22014">
    <property type="entry name" value="DUF6932"/>
    <property type="match status" value="1"/>
</dbReference>
<organism evidence="1 2">
    <name type="scientific">Flavobacterium phragmitis</name>
    <dbReference type="NCBI Taxonomy" id="739143"/>
    <lineage>
        <taxon>Bacteria</taxon>
        <taxon>Pseudomonadati</taxon>
        <taxon>Bacteroidota</taxon>
        <taxon>Flavobacteriia</taxon>
        <taxon>Flavobacteriales</taxon>
        <taxon>Flavobacteriaceae</taxon>
        <taxon>Flavobacterium</taxon>
    </lineage>
</organism>
<dbReference type="Proteomes" id="UP000199672">
    <property type="component" value="Unassembled WGS sequence"/>
</dbReference>
<gene>
    <name evidence="1" type="ORF">SAMN05216297_10796</name>
</gene>
<dbReference type="InterPro" id="IPR053860">
    <property type="entry name" value="DUF6932"/>
</dbReference>
<protein>
    <submittedName>
        <fullName evidence="1">Uncharacterized protein</fullName>
    </submittedName>
</protein>
<evidence type="ECO:0000313" key="2">
    <source>
        <dbReference type="Proteomes" id="UP000199672"/>
    </source>
</evidence>
<reference evidence="2" key="1">
    <citation type="submission" date="2016-10" db="EMBL/GenBank/DDBJ databases">
        <authorList>
            <person name="Varghese N."/>
            <person name="Submissions S."/>
        </authorList>
    </citation>
    <scope>NUCLEOTIDE SEQUENCE [LARGE SCALE GENOMIC DNA]</scope>
    <source>
        <strain evidence="2">CGMCC 1.10370</strain>
    </source>
</reference>
<dbReference type="RefSeq" id="WP_091494443.1">
    <property type="nucleotide sequence ID" value="NZ_FOMH01000007.1"/>
</dbReference>
<name>A0A1I1RXN8_9FLAO</name>
<dbReference type="AlphaFoldDB" id="A0A1I1RXN8"/>
<evidence type="ECO:0000313" key="1">
    <source>
        <dbReference type="EMBL" id="SFD36283.1"/>
    </source>
</evidence>
<accession>A0A1I1RXN8</accession>
<keyword evidence="2" id="KW-1185">Reference proteome</keyword>
<dbReference type="OrthoDB" id="2617999at2"/>
<sequence length="158" mass="18434">MLTFNHSGLLVPDNKIASTIQELENEFVSKIASIKRREIFEAYVKYNEDFKKVCNLDKLHQWIDGSYVTKKINPGDIDLLTFVDNSIVSQLGSKLDDFVYPKSELLYGVDAYIIEVYPENHPNNFRYRGDVAYWLDRFTKTRRIRGNKLSKGFLEIKS</sequence>
<dbReference type="EMBL" id="FOMH01000007">
    <property type="protein sequence ID" value="SFD36283.1"/>
    <property type="molecule type" value="Genomic_DNA"/>
</dbReference>
<dbReference type="STRING" id="739143.SAMN05216297_10796"/>
<proteinExistence type="predicted"/>